<name>A0AAN8KQ84_9TELE</name>
<accession>A0AAN8KQ84</accession>
<dbReference type="EMBL" id="JAGTTL010000033">
    <property type="protein sequence ID" value="KAK6295958.1"/>
    <property type="molecule type" value="Genomic_DNA"/>
</dbReference>
<evidence type="ECO:0000313" key="2">
    <source>
        <dbReference type="Proteomes" id="UP001356427"/>
    </source>
</evidence>
<keyword evidence="2" id="KW-1185">Reference proteome</keyword>
<reference evidence="1 2" key="1">
    <citation type="submission" date="2021-04" db="EMBL/GenBank/DDBJ databases">
        <authorList>
            <person name="De Guttry C."/>
            <person name="Zahm M."/>
            <person name="Klopp C."/>
            <person name="Cabau C."/>
            <person name="Louis A."/>
            <person name="Berthelot C."/>
            <person name="Parey E."/>
            <person name="Roest Crollius H."/>
            <person name="Montfort J."/>
            <person name="Robinson-Rechavi M."/>
            <person name="Bucao C."/>
            <person name="Bouchez O."/>
            <person name="Gislard M."/>
            <person name="Lluch J."/>
            <person name="Milhes M."/>
            <person name="Lampietro C."/>
            <person name="Lopez Roques C."/>
            <person name="Donnadieu C."/>
            <person name="Braasch I."/>
            <person name="Desvignes T."/>
            <person name="Postlethwait J."/>
            <person name="Bobe J."/>
            <person name="Wedekind C."/>
            <person name="Guiguen Y."/>
        </authorList>
    </citation>
    <scope>NUCLEOTIDE SEQUENCE [LARGE SCALE GENOMIC DNA]</scope>
    <source>
        <strain evidence="1">Cs_M1</strain>
        <tissue evidence="1">Blood</tissue>
    </source>
</reference>
<dbReference type="Proteomes" id="UP001356427">
    <property type="component" value="Unassembled WGS sequence"/>
</dbReference>
<comment type="caution">
    <text evidence="1">The sequence shown here is derived from an EMBL/GenBank/DDBJ whole genome shotgun (WGS) entry which is preliminary data.</text>
</comment>
<proteinExistence type="predicted"/>
<protein>
    <submittedName>
        <fullName evidence="1">Uncharacterized protein</fullName>
    </submittedName>
</protein>
<gene>
    <name evidence="1" type="ORF">J4Q44_G00336710</name>
</gene>
<dbReference type="AlphaFoldDB" id="A0AAN8KQ84"/>
<organism evidence="1 2">
    <name type="scientific">Coregonus suidteri</name>
    <dbReference type="NCBI Taxonomy" id="861788"/>
    <lineage>
        <taxon>Eukaryota</taxon>
        <taxon>Metazoa</taxon>
        <taxon>Chordata</taxon>
        <taxon>Craniata</taxon>
        <taxon>Vertebrata</taxon>
        <taxon>Euteleostomi</taxon>
        <taxon>Actinopterygii</taxon>
        <taxon>Neopterygii</taxon>
        <taxon>Teleostei</taxon>
        <taxon>Protacanthopterygii</taxon>
        <taxon>Salmoniformes</taxon>
        <taxon>Salmonidae</taxon>
        <taxon>Coregoninae</taxon>
        <taxon>Coregonus</taxon>
    </lineage>
</organism>
<evidence type="ECO:0000313" key="1">
    <source>
        <dbReference type="EMBL" id="KAK6295958.1"/>
    </source>
</evidence>
<sequence length="66" mass="7512">MEEEEDKGHIVQGQVLSPILDLLLVPEEDGFLSQWVMDQALREEDHALGEVVLGQRFAFLYLWAGT</sequence>